<dbReference type="InterPro" id="IPR000983">
    <property type="entry name" value="Bac_GSPG_pilin"/>
</dbReference>
<accession>A0A0G0U7Z4</accession>
<keyword evidence="1" id="KW-0488">Methylation</keyword>
<dbReference type="GO" id="GO:0015627">
    <property type="term" value="C:type II protein secretion system complex"/>
    <property type="evidence" value="ECO:0007669"/>
    <property type="project" value="InterPro"/>
</dbReference>
<dbReference type="PRINTS" id="PR00813">
    <property type="entry name" value="BCTERIALGSPG"/>
</dbReference>
<dbReference type="InterPro" id="IPR045584">
    <property type="entry name" value="Pilin-like"/>
</dbReference>
<dbReference type="Pfam" id="PF07963">
    <property type="entry name" value="N_methyl"/>
    <property type="match status" value="1"/>
</dbReference>
<dbReference type="NCBIfam" id="TIGR02532">
    <property type="entry name" value="IV_pilin_GFxxxE"/>
    <property type="match status" value="1"/>
</dbReference>
<dbReference type="GO" id="GO:0015628">
    <property type="term" value="P:protein secretion by the type II secretion system"/>
    <property type="evidence" value="ECO:0007669"/>
    <property type="project" value="InterPro"/>
</dbReference>
<dbReference type="Proteomes" id="UP000033858">
    <property type="component" value="Unassembled WGS sequence"/>
</dbReference>
<proteinExistence type="predicted"/>
<keyword evidence="2" id="KW-1133">Transmembrane helix</keyword>
<dbReference type="Gene3D" id="3.30.700.10">
    <property type="entry name" value="Glycoprotein, Type 4 Pilin"/>
    <property type="match status" value="1"/>
</dbReference>
<dbReference type="InterPro" id="IPR012902">
    <property type="entry name" value="N_methyl_site"/>
</dbReference>
<comment type="caution">
    <text evidence="3">The sequence shown here is derived from an EMBL/GenBank/DDBJ whole genome shotgun (WGS) entry which is preliminary data.</text>
</comment>
<reference evidence="3 4" key="1">
    <citation type="journal article" date="2015" name="Nature">
        <title>rRNA introns, odd ribosomes, and small enigmatic genomes across a large radiation of phyla.</title>
        <authorList>
            <person name="Brown C.T."/>
            <person name="Hug L.A."/>
            <person name="Thomas B.C."/>
            <person name="Sharon I."/>
            <person name="Castelle C.J."/>
            <person name="Singh A."/>
            <person name="Wilkins M.J."/>
            <person name="Williams K.H."/>
            <person name="Banfield J.F."/>
        </authorList>
    </citation>
    <scope>NUCLEOTIDE SEQUENCE [LARGE SCALE GENOMIC DNA]</scope>
</reference>
<organism evidence="3 4">
    <name type="scientific">Candidatus Woesebacteria bacterium GW2011_GWB1_41_10</name>
    <dbReference type="NCBI Taxonomy" id="1618577"/>
    <lineage>
        <taxon>Bacteria</taxon>
        <taxon>Candidatus Woeseibacteriota</taxon>
    </lineage>
</organism>
<name>A0A0G0U7Z4_9BACT</name>
<dbReference type="SUPFAM" id="SSF54523">
    <property type="entry name" value="Pili subunits"/>
    <property type="match status" value="1"/>
</dbReference>
<evidence type="ECO:0000313" key="4">
    <source>
        <dbReference type="Proteomes" id="UP000033858"/>
    </source>
</evidence>
<dbReference type="EMBL" id="LCAE01000039">
    <property type="protein sequence ID" value="KKR85118.1"/>
    <property type="molecule type" value="Genomic_DNA"/>
</dbReference>
<feature type="transmembrane region" description="Helical" evidence="2">
    <location>
        <begin position="28"/>
        <end position="48"/>
    </location>
</feature>
<evidence type="ECO:0000256" key="1">
    <source>
        <dbReference type="ARBA" id="ARBA00022481"/>
    </source>
</evidence>
<gene>
    <name evidence="3" type="ORF">UU32_C0039G0005</name>
</gene>
<sequence length="218" mass="23740">MEKEKLKRQNCIWSVFGYRNPGFTLVELVIVVSIISFLVLMGMALLRLQVFKGNDARRKSDIKKIQVAIEEYEKDNDCYPPSEIVVCEPGDSLRPYIDKIPCDPVSRESYYYEPKSGACPNWYILYSKLENEKDGDVIYGLGPGGAYNYVAGSPNAPLSTPGPTPTGGGGSESGYWGCKSGICAGIGSRTECSPNYTSSGCSGQCGTPENPMNECVPI</sequence>
<evidence type="ECO:0000313" key="3">
    <source>
        <dbReference type="EMBL" id="KKR85118.1"/>
    </source>
</evidence>
<keyword evidence="2" id="KW-0472">Membrane</keyword>
<evidence type="ECO:0000256" key="2">
    <source>
        <dbReference type="SAM" id="Phobius"/>
    </source>
</evidence>
<keyword evidence="2" id="KW-0812">Transmembrane</keyword>
<dbReference type="AlphaFoldDB" id="A0A0G0U7Z4"/>
<protein>
    <submittedName>
        <fullName evidence="3">Type II secretion system protein G</fullName>
    </submittedName>
</protein>